<reference evidence="2" key="1">
    <citation type="submission" date="2013-04" db="EMBL/GenBank/DDBJ databases">
        <authorList>
            <person name="Qu J."/>
            <person name="Murali S.C."/>
            <person name="Bandaranaike D."/>
            <person name="Bellair M."/>
            <person name="Blankenburg K."/>
            <person name="Chao H."/>
            <person name="Dinh H."/>
            <person name="Doddapaneni H."/>
            <person name="Downs B."/>
            <person name="Dugan-Rocha S."/>
            <person name="Elkadiri S."/>
            <person name="Gnanaolivu R.D."/>
            <person name="Hernandez B."/>
            <person name="Javaid M."/>
            <person name="Jayaseelan J.C."/>
            <person name="Lee S."/>
            <person name="Li M."/>
            <person name="Ming W."/>
            <person name="Munidasa M."/>
            <person name="Muniz J."/>
            <person name="Nguyen L."/>
            <person name="Ongeri F."/>
            <person name="Osuji N."/>
            <person name="Pu L.-L."/>
            <person name="Puazo M."/>
            <person name="Qu C."/>
            <person name="Quiroz J."/>
            <person name="Raj R."/>
            <person name="Weissenberger G."/>
            <person name="Xin Y."/>
            <person name="Zou X."/>
            <person name="Han Y."/>
            <person name="Richards S."/>
            <person name="Worley K."/>
            <person name="Muzny D."/>
            <person name="Gibbs R."/>
        </authorList>
    </citation>
    <scope>NUCLEOTIDE SEQUENCE</scope>
    <source>
        <strain evidence="2">Sampled in the wild</strain>
    </source>
</reference>
<dbReference type="GO" id="GO:0043066">
    <property type="term" value="P:negative regulation of apoptotic process"/>
    <property type="evidence" value="ECO:0007669"/>
    <property type="project" value="TreeGrafter"/>
</dbReference>
<dbReference type="Pfam" id="PF00653">
    <property type="entry name" value="BIR"/>
    <property type="match status" value="1"/>
</dbReference>
<dbReference type="Gene3D" id="1.10.1170.10">
    <property type="entry name" value="Inhibitor Of Apoptosis Protein (2mihbC-IAP-1), Chain A"/>
    <property type="match status" value="1"/>
</dbReference>
<organism evidence="2 3">
    <name type="scientific">Ladona fulva</name>
    <name type="common">Scarce chaser dragonfly</name>
    <name type="synonym">Libellula fulva</name>
    <dbReference type="NCBI Taxonomy" id="123851"/>
    <lineage>
        <taxon>Eukaryota</taxon>
        <taxon>Metazoa</taxon>
        <taxon>Ecdysozoa</taxon>
        <taxon>Arthropoda</taxon>
        <taxon>Hexapoda</taxon>
        <taxon>Insecta</taxon>
        <taxon>Pterygota</taxon>
        <taxon>Palaeoptera</taxon>
        <taxon>Odonata</taxon>
        <taxon>Epiprocta</taxon>
        <taxon>Anisoptera</taxon>
        <taxon>Libelluloidea</taxon>
        <taxon>Libellulidae</taxon>
        <taxon>Ladona</taxon>
    </lineage>
</organism>
<dbReference type="EMBL" id="KZ308426">
    <property type="protein sequence ID" value="KAG8229323.1"/>
    <property type="molecule type" value="Genomic_DNA"/>
</dbReference>
<dbReference type="GO" id="GO:0061630">
    <property type="term" value="F:ubiquitin protein ligase activity"/>
    <property type="evidence" value="ECO:0007669"/>
    <property type="project" value="TreeGrafter"/>
</dbReference>
<feature type="region of interest" description="Disordered" evidence="1">
    <location>
        <begin position="1"/>
        <end position="27"/>
    </location>
</feature>
<dbReference type="Proteomes" id="UP000792457">
    <property type="component" value="Unassembled WGS sequence"/>
</dbReference>
<dbReference type="OrthoDB" id="8196455at2759"/>
<proteinExistence type="predicted"/>
<dbReference type="CDD" id="cd00022">
    <property type="entry name" value="BIR"/>
    <property type="match status" value="1"/>
</dbReference>
<accession>A0A8K0P1Q7</accession>
<reference evidence="2" key="2">
    <citation type="submission" date="2017-10" db="EMBL/GenBank/DDBJ databases">
        <title>Ladona fulva Genome sequencing and assembly.</title>
        <authorList>
            <person name="Murali S."/>
            <person name="Richards S."/>
            <person name="Bandaranaike D."/>
            <person name="Bellair M."/>
            <person name="Blankenburg K."/>
            <person name="Chao H."/>
            <person name="Dinh H."/>
            <person name="Doddapaneni H."/>
            <person name="Dugan-Rocha S."/>
            <person name="Elkadiri S."/>
            <person name="Gnanaolivu R."/>
            <person name="Hernandez B."/>
            <person name="Skinner E."/>
            <person name="Javaid M."/>
            <person name="Lee S."/>
            <person name="Li M."/>
            <person name="Ming W."/>
            <person name="Munidasa M."/>
            <person name="Muniz J."/>
            <person name="Nguyen L."/>
            <person name="Hughes D."/>
            <person name="Osuji N."/>
            <person name="Pu L.-L."/>
            <person name="Puazo M."/>
            <person name="Qu C."/>
            <person name="Quiroz J."/>
            <person name="Raj R."/>
            <person name="Weissenberger G."/>
            <person name="Xin Y."/>
            <person name="Zou X."/>
            <person name="Han Y."/>
            <person name="Worley K."/>
            <person name="Muzny D."/>
            <person name="Gibbs R."/>
        </authorList>
    </citation>
    <scope>NUCLEOTIDE SEQUENCE</scope>
    <source>
        <strain evidence="2">Sampled in the wild</strain>
    </source>
</reference>
<dbReference type="GO" id="GO:0005634">
    <property type="term" value="C:nucleus"/>
    <property type="evidence" value="ECO:0007669"/>
    <property type="project" value="TreeGrafter"/>
</dbReference>
<dbReference type="SMART" id="SM00238">
    <property type="entry name" value="BIR"/>
    <property type="match status" value="1"/>
</dbReference>
<dbReference type="PANTHER" id="PTHR10044">
    <property type="entry name" value="INHIBITOR OF APOPTOSIS"/>
    <property type="match status" value="1"/>
</dbReference>
<dbReference type="PANTHER" id="PTHR10044:SF139">
    <property type="entry name" value="DEATH-ASSOCIATED INHIBITOR OF APOPTOSIS 2"/>
    <property type="match status" value="1"/>
</dbReference>
<dbReference type="InterPro" id="IPR001370">
    <property type="entry name" value="BIR_rpt"/>
</dbReference>
<feature type="compositionally biased region" description="Basic and acidic residues" evidence="1">
    <location>
        <begin position="260"/>
        <end position="273"/>
    </location>
</feature>
<dbReference type="CDD" id="cd14321">
    <property type="entry name" value="UBA_IAPs"/>
    <property type="match status" value="1"/>
</dbReference>
<name>A0A8K0P1Q7_LADFU</name>
<evidence type="ECO:0000313" key="3">
    <source>
        <dbReference type="Proteomes" id="UP000792457"/>
    </source>
</evidence>
<dbReference type="GO" id="GO:0051726">
    <property type="term" value="P:regulation of cell cycle"/>
    <property type="evidence" value="ECO:0007669"/>
    <property type="project" value="TreeGrafter"/>
</dbReference>
<evidence type="ECO:0000256" key="1">
    <source>
        <dbReference type="SAM" id="MobiDB-lite"/>
    </source>
</evidence>
<feature type="compositionally biased region" description="Polar residues" evidence="1">
    <location>
        <begin position="1"/>
        <end position="14"/>
    </location>
</feature>
<dbReference type="GO" id="GO:0043027">
    <property type="term" value="F:cysteine-type endopeptidase inhibitor activity involved in apoptotic process"/>
    <property type="evidence" value="ECO:0007669"/>
    <property type="project" value="TreeGrafter"/>
</dbReference>
<dbReference type="Gene3D" id="1.10.8.10">
    <property type="entry name" value="DNA helicase RuvA subunit, C-terminal domain"/>
    <property type="match status" value="1"/>
</dbReference>
<feature type="compositionally biased region" description="Acidic residues" evidence="1">
    <location>
        <begin position="274"/>
        <end position="291"/>
    </location>
</feature>
<dbReference type="InterPro" id="IPR050784">
    <property type="entry name" value="IAP"/>
</dbReference>
<feature type="region of interest" description="Disordered" evidence="1">
    <location>
        <begin position="228"/>
        <end position="300"/>
    </location>
</feature>
<comment type="caution">
    <text evidence="2">The sequence shown here is derived from an EMBL/GenBank/DDBJ whole genome shotgun (WGS) entry which is preliminary data.</text>
</comment>
<dbReference type="GO" id="GO:0031398">
    <property type="term" value="P:positive regulation of protein ubiquitination"/>
    <property type="evidence" value="ECO:0007669"/>
    <property type="project" value="TreeGrafter"/>
</dbReference>
<protein>
    <submittedName>
        <fullName evidence="2">Uncharacterized protein</fullName>
    </submittedName>
</protein>
<dbReference type="GO" id="GO:0005737">
    <property type="term" value="C:cytoplasm"/>
    <property type="evidence" value="ECO:0007669"/>
    <property type="project" value="TreeGrafter"/>
</dbReference>
<keyword evidence="3" id="KW-1185">Reference proteome</keyword>
<gene>
    <name evidence="2" type="ORF">J437_LFUL007131</name>
</gene>
<dbReference type="SUPFAM" id="SSF57924">
    <property type="entry name" value="Inhibitor of apoptosis (IAP) repeat"/>
    <property type="match status" value="1"/>
</dbReference>
<sequence>MVSSSKQSGASRNQGAEILGVHPHRGPINMRYSTTESRLASFSNRLRNSWPADRVKQSPLSFAEAGFFYTGYSDRVRCFHCDLGLWEWQDDDDPWIEHARWFPNCEYVRLIKGEDFIISAKNLLPTNDSHRNTSSGTKLLSSSSATALASEEAPRNLAPMLHTNQRVKVRNVTSEELDNLMESAPALMALEVGLDAGRVRNILQRKIEETGVPFSSPDDLVLEVLGSQTEERRNIGPADESEDSEEENVHRWGALGIRRFHPEYHSDSDSDNEREIDESDSSEDDAEEGEINTDVIVNFL</sequence>
<dbReference type="AlphaFoldDB" id="A0A8K0P1Q7"/>
<evidence type="ECO:0000313" key="2">
    <source>
        <dbReference type="EMBL" id="KAG8229323.1"/>
    </source>
</evidence>
<feature type="non-terminal residue" evidence="2">
    <location>
        <position position="1"/>
    </location>
</feature>
<dbReference type="PROSITE" id="PS50143">
    <property type="entry name" value="BIR_REPEAT_2"/>
    <property type="match status" value="1"/>
</dbReference>